<feature type="region of interest" description="Disordered" evidence="1">
    <location>
        <begin position="1"/>
        <end position="22"/>
    </location>
</feature>
<dbReference type="AlphaFoldDB" id="A0A915B262"/>
<dbReference type="InterPro" id="IPR024741">
    <property type="entry name" value="Condensin2_G2"/>
</dbReference>
<dbReference type="InterPro" id="IPR011989">
    <property type="entry name" value="ARM-like"/>
</dbReference>
<dbReference type="GO" id="GO:0000796">
    <property type="term" value="C:condensin complex"/>
    <property type="evidence" value="ECO:0007669"/>
    <property type="project" value="TreeGrafter"/>
</dbReference>
<dbReference type="SUPFAM" id="SSF48371">
    <property type="entry name" value="ARM repeat"/>
    <property type="match status" value="1"/>
</dbReference>
<sequence>MRSRSGTESEETKAESNNGGNPFGDYSEALAKAFVPSKGQKLLIRKLYSDCDQVIAECSVEELLEVIHRPAFLASIEGRKLVAAFASKIGIATLWRNIEGIILKSHTTSELCERYGEVLLWIWKKADDDKAMVELENCLIDAAYHSLCSEPNIAKKFAALMRPMRKGTNTEVDNMVFRIMRPNLWRCLKARNAKVRLNAIILLAMFYPILTDDFENEEYLERQREAFRELLFDDSYAVRIVACKSALSILASFWITFDNGYIEELLTKVVDNLSKDSIVPVRVAVFESLQFLLSCPQAVNALQRALKCLVPRGINDNNERVRLAAFELLTMLGKHRFIRFWNVVNMKLILQCFEVEESESVRKQITRLLFPSFMSMAVDADETIRRIIFMGAITRNGALSFHHLIVTMKLITVEQALEHVQMLAIVLCKLLRPLSSPNASSRSTGDSKIPMPSSASATPVIVDADEKDESEGAQQWRSCTLLLECLVVMWMALRKRIQGDSLKIERTRTTNILSKLFRMLFIGFKNSSIIESIMALGSTLSEQADVSVVVLRELLSGEPIDESRLSCYLEVASSWRFSCVLDYVHSGLHAVASLTNGSRISIKRAKRRNCSQKCSLSRALRYLEVVLKSPTMQQNLIANHYTQMEMFHTALLPLNNIIEIKVDDASGNVFKDRCQQISDGVILRAYEIRHTLSIIILNTLEDEEKRRQMEELLEEDAAWIVNTLMVKLVSHEEPDEALFLVHFCQDALRLFSYHLGTYPHSTRFKRIVADSIVVLTSKKTPAVFIISVLKTLKNLCRAAGGLDDEELVLETIVPLTRSCLLWMSERIDDDDFDVKARYSVLKFVLTHFFISGHFNDCDPLSVVAWFDQRPQYRMPSSFVLALILCALSNPMSGKVITRSISAEVSGKVITRIFKGLQFGDGNV</sequence>
<proteinExistence type="predicted"/>
<dbReference type="InterPro" id="IPR016024">
    <property type="entry name" value="ARM-type_fold"/>
</dbReference>
<protein>
    <submittedName>
        <fullName evidence="3">Condensin complex subunit 1</fullName>
    </submittedName>
</protein>
<organism evidence="2 3">
    <name type="scientific">Parascaris univalens</name>
    <name type="common">Nematode worm</name>
    <dbReference type="NCBI Taxonomy" id="6257"/>
    <lineage>
        <taxon>Eukaryota</taxon>
        <taxon>Metazoa</taxon>
        <taxon>Ecdysozoa</taxon>
        <taxon>Nematoda</taxon>
        <taxon>Chromadorea</taxon>
        <taxon>Rhabditida</taxon>
        <taxon>Spirurina</taxon>
        <taxon>Ascaridomorpha</taxon>
        <taxon>Ascaridoidea</taxon>
        <taxon>Ascarididae</taxon>
        <taxon>Parascaris</taxon>
    </lineage>
</organism>
<name>A0A915B262_PARUN</name>
<dbReference type="PANTHER" id="PTHR16199:SF4">
    <property type="entry name" value="CONDENSIN-2 COMPLEX SUBUNIT G2"/>
    <property type="match status" value="1"/>
</dbReference>
<evidence type="ECO:0000256" key="1">
    <source>
        <dbReference type="SAM" id="MobiDB-lite"/>
    </source>
</evidence>
<dbReference type="GO" id="GO:0005634">
    <property type="term" value="C:nucleus"/>
    <property type="evidence" value="ECO:0007669"/>
    <property type="project" value="InterPro"/>
</dbReference>
<dbReference type="Gene3D" id="1.25.10.10">
    <property type="entry name" value="Leucine-rich Repeat Variant"/>
    <property type="match status" value="1"/>
</dbReference>
<dbReference type="WBParaSite" id="PgR024_g010_t02">
    <property type="protein sequence ID" value="PgR024_g010_t02"/>
    <property type="gene ID" value="PgR024_g010"/>
</dbReference>
<feature type="compositionally biased region" description="Basic and acidic residues" evidence="1">
    <location>
        <begin position="1"/>
        <end position="14"/>
    </location>
</feature>
<accession>A0A915B262</accession>
<keyword evidence="2" id="KW-1185">Reference proteome</keyword>
<reference evidence="3" key="1">
    <citation type="submission" date="2022-11" db="UniProtKB">
        <authorList>
            <consortium name="WormBaseParasite"/>
        </authorList>
    </citation>
    <scope>IDENTIFICATION</scope>
</reference>
<dbReference type="GO" id="GO:0000070">
    <property type="term" value="P:mitotic sister chromatid segregation"/>
    <property type="evidence" value="ECO:0007669"/>
    <property type="project" value="TreeGrafter"/>
</dbReference>
<dbReference type="Proteomes" id="UP000887569">
    <property type="component" value="Unplaced"/>
</dbReference>
<dbReference type="PANTHER" id="PTHR16199">
    <property type="entry name" value="CONDENSIN-2 COMPLEX SUBUNIT G2"/>
    <property type="match status" value="1"/>
</dbReference>
<evidence type="ECO:0000313" key="3">
    <source>
        <dbReference type="WBParaSite" id="PgR024_g010_t02"/>
    </source>
</evidence>
<dbReference type="Pfam" id="PF12422">
    <property type="entry name" value="Condensin2nSMC"/>
    <property type="match status" value="1"/>
</dbReference>
<evidence type="ECO:0000313" key="2">
    <source>
        <dbReference type="Proteomes" id="UP000887569"/>
    </source>
</evidence>